<proteinExistence type="predicted"/>
<dbReference type="InterPro" id="IPR007345">
    <property type="entry name" value="Polysacch_pyruvyl_Trfase"/>
</dbReference>
<dbReference type="PANTHER" id="PTHR36836">
    <property type="entry name" value="COLANIC ACID BIOSYNTHESIS PROTEIN WCAK"/>
    <property type="match status" value="1"/>
</dbReference>
<dbReference type="NCBIfam" id="TIGR03609">
    <property type="entry name" value="S_layer_CsaB"/>
    <property type="match status" value="1"/>
</dbReference>
<keyword evidence="2" id="KW-0808">Transferase</keyword>
<dbReference type="EMBL" id="JABURA010000001">
    <property type="protein sequence ID" value="NUB91491.1"/>
    <property type="molecule type" value="Genomic_DNA"/>
</dbReference>
<protein>
    <submittedName>
        <fullName evidence="2">Polysaccharide pyruvyl transferase CsaB</fullName>
    </submittedName>
</protein>
<dbReference type="GO" id="GO:0016740">
    <property type="term" value="F:transferase activity"/>
    <property type="evidence" value="ECO:0007669"/>
    <property type="project" value="UniProtKB-KW"/>
</dbReference>
<sequence length="412" mass="46455">MNIVITGFYGSGNTGDEAILSSIIQNFTDSYSNTNFTVLSLFPDRVKNQHDVEALYRPNFGPKWLQTDFTETISAIRQADVVLIGGGGLLQDAHSHISIVRYLQTALIAEWVGTPTVYYAIGVGPINGRLNKHLVKRICSLANEVVVRDKESKHRLKELSVNADIRVTADPVFGLQPADDDRIQEILRNENISPEYSRIGISVRDFRLNEQKIEHIARFLDDIVDNETEVVFMPFGYEGETTDLDVSYKVRDRMNKKDRATIIEGRYSPEEMLGLVGQTDFFVGMRLHSVIMAAVQEVPVLGISYLPKVKSALYQINYNESEVIDSMEHCTEENLKEKYSRISSKDSESIKSISNKIEELQTSAQTLPNEIAIGNNPKKNKTKLAFDTVMFIASTVLLTLFEGKRVYWGNND</sequence>
<evidence type="ECO:0000259" key="1">
    <source>
        <dbReference type="Pfam" id="PF04230"/>
    </source>
</evidence>
<accession>A0A8J8GKT5</accession>
<dbReference type="AlphaFoldDB" id="A0A8J8GKT5"/>
<feature type="domain" description="Polysaccharide pyruvyl transferase" evidence="1">
    <location>
        <begin position="13"/>
        <end position="305"/>
    </location>
</feature>
<dbReference type="Proteomes" id="UP000728647">
    <property type="component" value="Unassembled WGS sequence"/>
</dbReference>
<dbReference type="InterPro" id="IPR019896">
    <property type="entry name" value="Polysacch_pyruvyl_Trfase_CsaB"/>
</dbReference>
<dbReference type="Pfam" id="PF04230">
    <property type="entry name" value="PS_pyruv_trans"/>
    <property type="match status" value="1"/>
</dbReference>
<evidence type="ECO:0000313" key="3">
    <source>
        <dbReference type="Proteomes" id="UP000728647"/>
    </source>
</evidence>
<organism evidence="2 3">
    <name type="scientific">Haloterrigena gelatinilytica</name>
    <dbReference type="NCBI Taxonomy" id="2741724"/>
    <lineage>
        <taxon>Archaea</taxon>
        <taxon>Methanobacteriati</taxon>
        <taxon>Methanobacteriota</taxon>
        <taxon>Stenosarchaea group</taxon>
        <taxon>Halobacteria</taxon>
        <taxon>Halobacteriales</taxon>
        <taxon>Natrialbaceae</taxon>
        <taxon>Haloterrigena</taxon>
    </lineage>
</organism>
<reference evidence="2" key="1">
    <citation type="submission" date="2020-06" db="EMBL/GenBank/DDBJ databases">
        <title>Haloterrigena sp. nov., an extremely halophilic archaeon isolated from a saline sediment.</title>
        <authorList>
            <person name="Liu B.-B."/>
        </authorList>
    </citation>
    <scope>NUCLEOTIDE SEQUENCE</scope>
    <source>
        <strain evidence="2">SYSU A121-1</strain>
    </source>
</reference>
<dbReference type="PANTHER" id="PTHR36836:SF1">
    <property type="entry name" value="COLANIC ACID BIOSYNTHESIS PROTEIN WCAK"/>
    <property type="match status" value="1"/>
</dbReference>
<dbReference type="RefSeq" id="WP_174702026.1">
    <property type="nucleotide sequence ID" value="NZ_JABURA010000001.1"/>
</dbReference>
<gene>
    <name evidence="2" type="primary">csaB</name>
    <name evidence="2" type="ORF">HT576_10735</name>
</gene>
<evidence type="ECO:0000313" key="2">
    <source>
        <dbReference type="EMBL" id="NUB91491.1"/>
    </source>
</evidence>
<name>A0A8J8GKT5_9EURY</name>
<dbReference type="OrthoDB" id="351302at2157"/>
<comment type="caution">
    <text evidence="2">The sequence shown here is derived from an EMBL/GenBank/DDBJ whole genome shotgun (WGS) entry which is preliminary data.</text>
</comment>